<dbReference type="InterPro" id="IPR002401">
    <property type="entry name" value="Cyt_P450_E_grp-I"/>
</dbReference>
<keyword evidence="8" id="KW-1185">Reference proteome</keyword>
<dbReference type="GO" id="GO:0005506">
    <property type="term" value="F:iron ion binding"/>
    <property type="evidence" value="ECO:0007669"/>
    <property type="project" value="InterPro"/>
</dbReference>
<sequence length="529" mass="58630">MVQVATLFPFTDSTTPLVYTIALALFVIGILVTSVLVFVFVLKPSWSPLTAIPGPKSSHWFFGSLKDVFDIKWSHGQFPEPFLSWIKVYGGAVHYRAITTEIVLLTDPEALKHVFTTHSDNYPRSEETRAFLRDIIGGDGLLSTEGETHKRQRKMLMPHFGFAKIKDFVHVFARHAARLDDALGVTVDTHTPVDMHEYFTKLTLDIIGVSAFGYDFGAQTGGSLVEDAVKLLLSAPSLLVVVGITFIPTFRQWPLPRLTRRRQAKRMLYEAVDDVITAKLAAPRDVSRAVDLVDLMLDELAQTDHRVTAEEARTHVMTFMLAGHETTSATLDWILTFLAQHPDIEAKARDEARAAASSSDGTIGCSALADLKYITACILETLRLYPTVAQLASRMTGTDDYIPMSIGKPIFVPKGTVINVHTGALHRNPQYWVQPDAFVPERFLDGSVEFAADKALRNGQGNTYFYMPFSTGPKNCIGMRFAMAELQVVVATLLLKHSFRLTSEADIHPKLVGVTIKPVKLDMTVHSVA</sequence>
<dbReference type="GO" id="GO:0016705">
    <property type="term" value="F:oxidoreductase activity, acting on paired donors, with incorporation or reduction of molecular oxygen"/>
    <property type="evidence" value="ECO:0007669"/>
    <property type="project" value="InterPro"/>
</dbReference>
<feature type="transmembrane region" description="Helical" evidence="5">
    <location>
        <begin position="17"/>
        <end position="42"/>
    </location>
</feature>
<dbReference type="SUPFAM" id="SSF48264">
    <property type="entry name" value="Cytochrome P450"/>
    <property type="match status" value="1"/>
</dbReference>
<dbReference type="EMBL" id="VJMH01005701">
    <property type="protein sequence ID" value="KAF0693418.1"/>
    <property type="molecule type" value="Genomic_DNA"/>
</dbReference>
<keyword evidence="5" id="KW-1133">Transmembrane helix</keyword>
<dbReference type="PROSITE" id="PS00086">
    <property type="entry name" value="CYTOCHROME_P450"/>
    <property type="match status" value="1"/>
</dbReference>
<feature type="binding site" description="axial binding residue" evidence="3">
    <location>
        <position position="476"/>
    </location>
    <ligand>
        <name>heme</name>
        <dbReference type="ChEBI" id="CHEBI:30413"/>
    </ligand>
    <ligandPart>
        <name>Fe</name>
        <dbReference type="ChEBI" id="CHEBI:18248"/>
    </ligandPart>
</feature>
<proteinExistence type="inferred from homology"/>
<protein>
    <submittedName>
        <fullName evidence="7">Aste57867_15627 protein</fullName>
    </submittedName>
</protein>
<comment type="cofactor">
    <cofactor evidence="1 3">
        <name>heme</name>
        <dbReference type="ChEBI" id="CHEBI:30413"/>
    </cofactor>
</comment>
<evidence type="ECO:0000313" key="7">
    <source>
        <dbReference type="EMBL" id="VFT92424.1"/>
    </source>
</evidence>
<feature type="transmembrane region" description="Helical" evidence="5">
    <location>
        <begin position="231"/>
        <end position="250"/>
    </location>
</feature>
<dbReference type="Proteomes" id="UP000332933">
    <property type="component" value="Unassembled WGS sequence"/>
</dbReference>
<keyword evidence="5" id="KW-0472">Membrane</keyword>
<keyword evidence="4" id="KW-0503">Monooxygenase</keyword>
<dbReference type="InterPro" id="IPR017972">
    <property type="entry name" value="Cyt_P450_CS"/>
</dbReference>
<evidence type="ECO:0000256" key="4">
    <source>
        <dbReference type="RuleBase" id="RU000461"/>
    </source>
</evidence>
<keyword evidence="3 4" id="KW-0349">Heme</keyword>
<evidence type="ECO:0000313" key="8">
    <source>
        <dbReference type="Proteomes" id="UP000332933"/>
    </source>
</evidence>
<reference evidence="6" key="2">
    <citation type="submission" date="2019-06" db="EMBL/GenBank/DDBJ databases">
        <title>Genomics analysis of Aphanomyces spp. identifies a new class of oomycete effector associated with host adaptation.</title>
        <authorList>
            <person name="Gaulin E."/>
        </authorList>
    </citation>
    <scope>NUCLEOTIDE SEQUENCE</scope>
    <source>
        <strain evidence="6">CBS 578.67</strain>
    </source>
</reference>
<dbReference type="PANTHER" id="PTHR24305:SF166">
    <property type="entry name" value="CYTOCHROME P450 12A4, MITOCHONDRIAL-RELATED"/>
    <property type="match status" value="1"/>
</dbReference>
<evidence type="ECO:0000256" key="2">
    <source>
        <dbReference type="ARBA" id="ARBA00010617"/>
    </source>
</evidence>
<keyword evidence="3 4" id="KW-0408">Iron</keyword>
<dbReference type="Pfam" id="PF00067">
    <property type="entry name" value="p450"/>
    <property type="match status" value="1"/>
</dbReference>
<dbReference type="EMBL" id="CAADRA010005722">
    <property type="protein sequence ID" value="VFT92424.1"/>
    <property type="molecule type" value="Genomic_DNA"/>
</dbReference>
<evidence type="ECO:0000256" key="5">
    <source>
        <dbReference type="SAM" id="Phobius"/>
    </source>
</evidence>
<keyword evidence="5" id="KW-0812">Transmembrane</keyword>
<evidence type="ECO:0000256" key="3">
    <source>
        <dbReference type="PIRSR" id="PIRSR602401-1"/>
    </source>
</evidence>
<dbReference type="GO" id="GO:0020037">
    <property type="term" value="F:heme binding"/>
    <property type="evidence" value="ECO:0007669"/>
    <property type="project" value="InterPro"/>
</dbReference>
<dbReference type="AlphaFoldDB" id="A0A485L452"/>
<dbReference type="InterPro" id="IPR036396">
    <property type="entry name" value="Cyt_P450_sf"/>
</dbReference>
<dbReference type="PRINTS" id="PR00463">
    <property type="entry name" value="EP450I"/>
</dbReference>
<dbReference type="InterPro" id="IPR001128">
    <property type="entry name" value="Cyt_P450"/>
</dbReference>
<dbReference type="InterPro" id="IPR050121">
    <property type="entry name" value="Cytochrome_P450_monoxygenase"/>
</dbReference>
<dbReference type="OrthoDB" id="60431at2759"/>
<evidence type="ECO:0000256" key="1">
    <source>
        <dbReference type="ARBA" id="ARBA00001971"/>
    </source>
</evidence>
<dbReference type="Gene3D" id="1.10.630.10">
    <property type="entry name" value="Cytochrome P450"/>
    <property type="match status" value="1"/>
</dbReference>
<name>A0A485L452_9STRA</name>
<dbReference type="PANTHER" id="PTHR24305">
    <property type="entry name" value="CYTOCHROME P450"/>
    <property type="match status" value="1"/>
</dbReference>
<keyword evidence="4" id="KW-0560">Oxidoreductase</keyword>
<comment type="similarity">
    <text evidence="2 4">Belongs to the cytochrome P450 family.</text>
</comment>
<evidence type="ECO:0000313" key="6">
    <source>
        <dbReference type="EMBL" id="KAF0693418.1"/>
    </source>
</evidence>
<dbReference type="PRINTS" id="PR00385">
    <property type="entry name" value="P450"/>
</dbReference>
<organism evidence="7 8">
    <name type="scientific">Aphanomyces stellatus</name>
    <dbReference type="NCBI Taxonomy" id="120398"/>
    <lineage>
        <taxon>Eukaryota</taxon>
        <taxon>Sar</taxon>
        <taxon>Stramenopiles</taxon>
        <taxon>Oomycota</taxon>
        <taxon>Saprolegniomycetes</taxon>
        <taxon>Saprolegniales</taxon>
        <taxon>Verrucalvaceae</taxon>
        <taxon>Aphanomyces</taxon>
    </lineage>
</organism>
<dbReference type="GO" id="GO:0004497">
    <property type="term" value="F:monooxygenase activity"/>
    <property type="evidence" value="ECO:0007669"/>
    <property type="project" value="UniProtKB-KW"/>
</dbReference>
<gene>
    <name evidence="7" type="primary">Aste57867_15627</name>
    <name evidence="6" type="ORF">As57867_015571</name>
    <name evidence="7" type="ORF">ASTE57867_15627</name>
</gene>
<accession>A0A485L452</accession>
<keyword evidence="3 4" id="KW-0479">Metal-binding</keyword>
<reference evidence="7 8" key="1">
    <citation type="submission" date="2019-03" db="EMBL/GenBank/DDBJ databases">
        <authorList>
            <person name="Gaulin E."/>
            <person name="Dumas B."/>
        </authorList>
    </citation>
    <scope>NUCLEOTIDE SEQUENCE [LARGE SCALE GENOMIC DNA]</scope>
    <source>
        <strain evidence="7">CBS 568.67</strain>
    </source>
</reference>